<evidence type="ECO:0000256" key="5">
    <source>
        <dbReference type="ARBA" id="ARBA00022763"/>
    </source>
</evidence>
<dbReference type="InterPro" id="IPR041931">
    <property type="entry name" value="DNA_pol3_alpha_thumb_dom"/>
</dbReference>
<dbReference type="InterPro" id="IPR023073">
    <property type="entry name" value="DnaE2"/>
</dbReference>
<dbReference type="CDD" id="cd04485">
    <property type="entry name" value="DnaE_OBF"/>
    <property type="match status" value="1"/>
</dbReference>
<gene>
    <name evidence="9" type="primary">dnaE2</name>
    <name evidence="11" type="ORF">SMD27_07185</name>
</gene>
<comment type="catalytic activity">
    <reaction evidence="8 9">
        <text>DNA(n) + a 2'-deoxyribonucleoside 5'-triphosphate = DNA(n+1) + diphosphate</text>
        <dbReference type="Rhea" id="RHEA:22508"/>
        <dbReference type="Rhea" id="RHEA-COMP:17339"/>
        <dbReference type="Rhea" id="RHEA-COMP:17340"/>
        <dbReference type="ChEBI" id="CHEBI:33019"/>
        <dbReference type="ChEBI" id="CHEBI:61560"/>
        <dbReference type="ChEBI" id="CHEBI:173112"/>
        <dbReference type="EC" id="2.7.7.7"/>
    </reaction>
</comment>
<evidence type="ECO:0000259" key="10">
    <source>
        <dbReference type="SMART" id="SM00481"/>
    </source>
</evidence>
<reference evidence="11 12" key="1">
    <citation type="journal article" date="2016" name="Antonie Van Leeuwenhoek">
        <title>Dongia soli sp. nov., isolated from soil from Dokdo, Korea.</title>
        <authorList>
            <person name="Kim D.U."/>
            <person name="Lee H."/>
            <person name="Kim H."/>
            <person name="Kim S.G."/>
            <person name="Ka J.O."/>
        </authorList>
    </citation>
    <scope>NUCLEOTIDE SEQUENCE [LARGE SCALE GENOMIC DNA]</scope>
    <source>
        <strain evidence="11 12">D78</strain>
    </source>
</reference>
<dbReference type="Pfam" id="PF02811">
    <property type="entry name" value="PHP"/>
    <property type="match status" value="1"/>
</dbReference>
<evidence type="ECO:0000256" key="3">
    <source>
        <dbReference type="ARBA" id="ARBA00022695"/>
    </source>
</evidence>
<evidence type="ECO:0000256" key="7">
    <source>
        <dbReference type="ARBA" id="ARBA00023204"/>
    </source>
</evidence>
<comment type="caution">
    <text evidence="11">The sequence shown here is derived from an EMBL/GenBank/DDBJ whole genome shotgun (WGS) entry which is preliminary data.</text>
</comment>
<dbReference type="InterPro" id="IPR004013">
    <property type="entry name" value="PHP_dom"/>
</dbReference>
<keyword evidence="2 9" id="KW-0808">Transferase</keyword>
<evidence type="ECO:0000256" key="1">
    <source>
        <dbReference type="ARBA" id="ARBA00022490"/>
    </source>
</evidence>
<keyword evidence="1 9" id="KW-0963">Cytoplasm</keyword>
<feature type="domain" description="Polymerase/histidinol phosphatase N-terminal" evidence="10">
    <location>
        <begin position="4"/>
        <end position="71"/>
    </location>
</feature>
<accession>A0ABU5EAL6</accession>
<dbReference type="Proteomes" id="UP001279642">
    <property type="component" value="Unassembled WGS sequence"/>
</dbReference>
<dbReference type="EMBL" id="JAXCLW010000002">
    <property type="protein sequence ID" value="MDY0882620.1"/>
    <property type="molecule type" value="Genomic_DNA"/>
</dbReference>
<dbReference type="InterPro" id="IPR004805">
    <property type="entry name" value="DnaE2/DnaE/PolC"/>
</dbReference>
<evidence type="ECO:0000313" key="11">
    <source>
        <dbReference type="EMBL" id="MDY0882620.1"/>
    </source>
</evidence>
<keyword evidence="4 9" id="KW-0235">DNA replication</keyword>
<dbReference type="PANTHER" id="PTHR32294">
    <property type="entry name" value="DNA POLYMERASE III SUBUNIT ALPHA"/>
    <property type="match status" value="1"/>
</dbReference>
<dbReference type="SUPFAM" id="SSF89550">
    <property type="entry name" value="PHP domain-like"/>
    <property type="match status" value="1"/>
</dbReference>
<dbReference type="CDD" id="cd07434">
    <property type="entry name" value="PHP_PolIIIA_DnaE2"/>
    <property type="match status" value="1"/>
</dbReference>
<dbReference type="Gene3D" id="1.10.150.870">
    <property type="match status" value="1"/>
</dbReference>
<dbReference type="NCBIfam" id="NF004225">
    <property type="entry name" value="PRK05672.1"/>
    <property type="match status" value="1"/>
</dbReference>
<evidence type="ECO:0000313" key="12">
    <source>
        <dbReference type="Proteomes" id="UP001279642"/>
    </source>
</evidence>
<dbReference type="SMART" id="SM00481">
    <property type="entry name" value="POLIIIAc"/>
    <property type="match status" value="1"/>
</dbReference>
<dbReference type="EC" id="2.7.7.7" evidence="9"/>
<organism evidence="11 12">
    <name type="scientific">Dongia soli</name>
    <dbReference type="NCBI Taxonomy" id="600628"/>
    <lineage>
        <taxon>Bacteria</taxon>
        <taxon>Pseudomonadati</taxon>
        <taxon>Pseudomonadota</taxon>
        <taxon>Alphaproteobacteria</taxon>
        <taxon>Rhodospirillales</taxon>
        <taxon>Dongiaceae</taxon>
        <taxon>Dongia</taxon>
    </lineage>
</organism>
<dbReference type="InterPro" id="IPR029460">
    <property type="entry name" value="DNAPol_HHH"/>
</dbReference>
<dbReference type="Gene3D" id="1.10.10.1600">
    <property type="entry name" value="Bacterial DNA polymerase III alpha subunit, thumb domain"/>
    <property type="match status" value="1"/>
</dbReference>
<keyword evidence="7 9" id="KW-0234">DNA repair</keyword>
<dbReference type="NCBIfam" id="TIGR00594">
    <property type="entry name" value="polc"/>
    <property type="match status" value="1"/>
</dbReference>
<keyword evidence="12" id="KW-1185">Reference proteome</keyword>
<dbReference type="Pfam" id="PF14579">
    <property type="entry name" value="HHH_6"/>
    <property type="match status" value="1"/>
</dbReference>
<dbReference type="Gene3D" id="3.20.20.140">
    <property type="entry name" value="Metal-dependent hydrolases"/>
    <property type="match status" value="1"/>
</dbReference>
<keyword evidence="5 9" id="KW-0227">DNA damage</keyword>
<dbReference type="RefSeq" id="WP_320507692.1">
    <property type="nucleotide sequence ID" value="NZ_JAXCLW010000002.1"/>
</dbReference>
<evidence type="ECO:0000256" key="9">
    <source>
        <dbReference type="HAMAP-Rule" id="MF_01902"/>
    </source>
</evidence>
<comment type="function">
    <text evidence="9">DNA polymerase involved in damage-induced mutagenesis and translesion synthesis (TLS). It is not the major replicative DNA polymerase.</text>
</comment>
<dbReference type="InterPro" id="IPR040982">
    <property type="entry name" value="DNA_pol3_finger"/>
</dbReference>
<evidence type="ECO:0000256" key="6">
    <source>
        <dbReference type="ARBA" id="ARBA00022932"/>
    </source>
</evidence>
<comment type="similarity">
    <text evidence="9">Belongs to the DNA polymerase type-C family. DnaE2 subfamily.</text>
</comment>
<evidence type="ECO:0000256" key="4">
    <source>
        <dbReference type="ARBA" id="ARBA00022705"/>
    </source>
</evidence>
<evidence type="ECO:0000256" key="8">
    <source>
        <dbReference type="ARBA" id="ARBA00049244"/>
    </source>
</evidence>
<dbReference type="HAMAP" id="MF_01902">
    <property type="entry name" value="DNApol_error_prone"/>
    <property type="match status" value="1"/>
</dbReference>
<dbReference type="Pfam" id="PF17657">
    <property type="entry name" value="DNA_pol3_finger"/>
    <property type="match status" value="1"/>
</dbReference>
<keyword evidence="6 9" id="KW-0239">DNA-directed DNA polymerase</keyword>
<dbReference type="Pfam" id="PF07733">
    <property type="entry name" value="DNA_pol3_alpha"/>
    <property type="match status" value="1"/>
</dbReference>
<name>A0ABU5EAL6_9PROT</name>
<dbReference type="InterPro" id="IPR011708">
    <property type="entry name" value="DNA_pol3_alpha_NTPase_dom"/>
</dbReference>
<comment type="subcellular location">
    <subcellularLocation>
        <location evidence="9">Cytoplasm</location>
    </subcellularLocation>
</comment>
<evidence type="ECO:0000256" key="2">
    <source>
        <dbReference type="ARBA" id="ARBA00022679"/>
    </source>
</evidence>
<dbReference type="PANTHER" id="PTHR32294:SF4">
    <property type="entry name" value="ERROR-PRONE DNA POLYMERASE"/>
    <property type="match status" value="1"/>
</dbReference>
<keyword evidence="3 9" id="KW-0548">Nucleotidyltransferase</keyword>
<dbReference type="InterPro" id="IPR003141">
    <property type="entry name" value="Pol/His_phosphatase_N"/>
</dbReference>
<dbReference type="InterPro" id="IPR016195">
    <property type="entry name" value="Pol/histidinol_Pase-like"/>
</dbReference>
<proteinExistence type="inferred from homology"/>
<protein>
    <recommendedName>
        <fullName evidence="9">Error-prone DNA polymerase</fullName>
        <ecNumber evidence="9">2.7.7.7</ecNumber>
    </recommendedName>
</protein>
<sequence length="1046" mass="117007">MSYVELQVTTNFSFLEGGSHAKELVNRAIELGHPAIAVTDRNSLAGIVRAYSACKDRPIKLIVGCRLDFQDGRSLLCFPQDRSAYGRLCELLTLGRRRAPKGECHLSYEDFVAHGQGQIAVALVPGEIAPDFNHFLIRLRHDFPQRAYLALSHLYQGQDSGRLYDLSRLAAETGLPIVATNDVLYHIPARKTLQDVLTCIRHGCTMEEAGFRLSANGERHLKPTEEMQRLFRDHPEAIANTLRIAAACQFRLDELKYEYPDEVVGPGETAQQTLERLTLGGAARHYPQGIPEKVRNQIDHELKIVEKLNYAPYFLTVASIVAYAKEQKILHQGRGSAANSVICYCLDITAVNPEESNLLFERFISEARNEPPDIDVDFEHERREEVIQHIYQKYGRHRTGIAATVICYRSRAAIRDVGKVMGLSIDTINALSNAIWGWSNKGATDTEIRQAGLDPSEPRLRATIELAGELIGFPRHLSQHVGGFVISRGPLSSLVPIENAAMENRTIVQWDKDDLETLCMMKVDVLALGMLSCLRRAFDMLKQHYGVDLELRTIPQNDSKVYDMLSQADTIGVFQVESRAQMSMLPRLKPQNYYDLVIEVAIVRPGPIQGDMVHPYLKRRAGLEEVNYENPALEEVLRKTLGIPLFQEQAMQIAMVAANFTANEADELRRSMATFKNEGNVAKFEAKLVEGMVRNGYSRDFAMRCFSQIKGFGTYGFPESHAASFALLVYVSAWIKYHYPDVFAASLLNSQPMGFYAPAQIIGDAQKHGIEIWPLDVNHSSWDNTLEPNGNRHAVRLGFRQAKGLPQKAIEEQLLKQRGDGYRQVADLTLRAGLEPSIVAKLAEADAFRSIDLDRRQALWSVMALEQDDLPLFAGTDALPADSDRSVSLPLMPVSQHVIEDYRAMSLSLKQHPMAFLRSKLSGRGIISTKELDDVKSGRIVMVAGLVLVRQRPGSASGTVFVTLEDEMGIVNLINWPMVFEQYRGTIMGAKLLACRGRLQREGSAPHIVTHVVAEKLYDLTNMLDSLHERSAPQGGGLNIRSRDFH</sequence>